<dbReference type="AlphaFoldDB" id="A0A3B0T0S5"/>
<evidence type="ECO:0000256" key="1">
    <source>
        <dbReference type="SAM" id="Phobius"/>
    </source>
</evidence>
<evidence type="ECO:0000313" key="3">
    <source>
        <dbReference type="EMBL" id="VAW06957.1"/>
    </source>
</evidence>
<feature type="transmembrane region" description="Helical" evidence="1">
    <location>
        <begin position="215"/>
        <end position="239"/>
    </location>
</feature>
<dbReference type="PIRSF" id="PIRSF026622">
    <property type="entry name" value="Proteas_026622"/>
    <property type="match status" value="1"/>
</dbReference>
<dbReference type="PANTHER" id="PTHR36435">
    <property type="entry name" value="SLR1288 PROTEIN"/>
    <property type="match status" value="1"/>
</dbReference>
<name>A0A3B0T0S5_9ZZZZ</name>
<dbReference type="InterPro" id="IPR003675">
    <property type="entry name" value="Rce1/LyrA-like_dom"/>
</dbReference>
<evidence type="ECO:0000259" key="2">
    <source>
        <dbReference type="Pfam" id="PF02517"/>
    </source>
</evidence>
<dbReference type="PANTHER" id="PTHR36435:SF1">
    <property type="entry name" value="CAAX AMINO TERMINAL PROTEASE FAMILY PROTEIN"/>
    <property type="match status" value="1"/>
</dbReference>
<accession>A0A3B0T0S5</accession>
<gene>
    <name evidence="3" type="ORF">MNBD_ACTINO01-647</name>
</gene>
<feature type="transmembrane region" description="Helical" evidence="1">
    <location>
        <begin position="145"/>
        <end position="163"/>
    </location>
</feature>
<organism evidence="3">
    <name type="scientific">hydrothermal vent metagenome</name>
    <dbReference type="NCBI Taxonomy" id="652676"/>
    <lineage>
        <taxon>unclassified sequences</taxon>
        <taxon>metagenomes</taxon>
        <taxon>ecological metagenomes</taxon>
    </lineage>
</organism>
<dbReference type="EMBL" id="UOEI01000497">
    <property type="protein sequence ID" value="VAW06957.1"/>
    <property type="molecule type" value="Genomic_DNA"/>
</dbReference>
<feature type="transmembrane region" description="Helical" evidence="1">
    <location>
        <begin position="246"/>
        <end position="268"/>
    </location>
</feature>
<dbReference type="GO" id="GO:0004175">
    <property type="term" value="F:endopeptidase activity"/>
    <property type="evidence" value="ECO:0007669"/>
    <property type="project" value="UniProtKB-ARBA"/>
</dbReference>
<reference evidence="3" key="1">
    <citation type="submission" date="2018-06" db="EMBL/GenBank/DDBJ databases">
        <authorList>
            <person name="Zhirakovskaya E."/>
        </authorList>
    </citation>
    <scope>NUCLEOTIDE SEQUENCE</scope>
</reference>
<keyword evidence="1" id="KW-0812">Transmembrane</keyword>
<sequence length="271" mass="29808">MPHDLSHTGREHAWSWSLDDWDKMWKPGNWLKMPPRPHTAHLWHVAAIIAIASYANIISNLVLDDVWHIPFQLGILGVAILIARRAGTTWTSIGMRQDRIRRGLTVGGTVIGIIAVGFLLAIVAATFLPQLRPLFENESVMNNSVAWVLFQAFVRIPVATAFYEEVLFRGIIFGMFARRHSPLAAAAFTSLLFGLWHIAPTLAGPNNPLMDPEGVLQLVGAVLGIVGSTMFAGLIFLWIRLYANSVYASVLAHIATNSIGMLAALFVVNVL</sequence>
<proteinExistence type="predicted"/>
<feature type="transmembrane region" description="Helical" evidence="1">
    <location>
        <begin position="104"/>
        <end position="125"/>
    </location>
</feature>
<dbReference type="GO" id="GO:0080120">
    <property type="term" value="P:CAAX-box protein maturation"/>
    <property type="evidence" value="ECO:0007669"/>
    <property type="project" value="UniProtKB-ARBA"/>
</dbReference>
<feature type="transmembrane region" description="Helical" evidence="1">
    <location>
        <begin position="183"/>
        <end position="203"/>
    </location>
</feature>
<dbReference type="Pfam" id="PF02517">
    <property type="entry name" value="Rce1-like"/>
    <property type="match status" value="1"/>
</dbReference>
<feature type="domain" description="CAAX prenyl protease 2/Lysostaphin resistance protein A-like" evidence="2">
    <location>
        <begin position="150"/>
        <end position="258"/>
    </location>
</feature>
<dbReference type="InterPro" id="IPR052710">
    <property type="entry name" value="CAAX_protease"/>
</dbReference>
<keyword evidence="1" id="KW-1133">Transmembrane helix</keyword>
<dbReference type="InterPro" id="IPR015837">
    <property type="entry name" value="UCP026622_CAAX_protease"/>
</dbReference>
<feature type="transmembrane region" description="Helical" evidence="1">
    <location>
        <begin position="42"/>
        <end position="61"/>
    </location>
</feature>
<protein>
    <recommendedName>
        <fullName evidence="2">CAAX prenyl protease 2/Lysostaphin resistance protein A-like domain-containing protein</fullName>
    </recommendedName>
</protein>
<feature type="transmembrane region" description="Helical" evidence="1">
    <location>
        <begin position="67"/>
        <end position="83"/>
    </location>
</feature>
<keyword evidence="1" id="KW-0472">Membrane</keyword>